<proteinExistence type="predicted"/>
<organism evidence="2 3">
    <name type="scientific">Halobium salinum</name>
    <dbReference type="NCBI Taxonomy" id="1364940"/>
    <lineage>
        <taxon>Archaea</taxon>
        <taxon>Methanobacteriati</taxon>
        <taxon>Methanobacteriota</taxon>
        <taxon>Stenosarchaea group</taxon>
        <taxon>Halobacteria</taxon>
        <taxon>Halobacteriales</taxon>
        <taxon>Haloferacaceae</taxon>
        <taxon>Halobium</taxon>
    </lineage>
</organism>
<sequence length="117" mass="12778">MEQSNASGDVRGALSELRAGTTGVTVDGEGPYNVRERRERANYHGEYVDTVVDLIGERSRLRILANDRGERGSGEPTAFEVDPEGNRVSEARTVGAITLHATITSDVTVRDYVESLR</sequence>
<evidence type="ECO:0000256" key="1">
    <source>
        <dbReference type="SAM" id="MobiDB-lite"/>
    </source>
</evidence>
<dbReference type="AlphaFoldDB" id="A0ABD5PBB5"/>
<dbReference type="RefSeq" id="WP_267624167.1">
    <property type="nucleotide sequence ID" value="NZ_JAODIW010000008.1"/>
</dbReference>
<dbReference type="Proteomes" id="UP001595921">
    <property type="component" value="Unassembled WGS sequence"/>
</dbReference>
<evidence type="ECO:0000313" key="3">
    <source>
        <dbReference type="Proteomes" id="UP001595921"/>
    </source>
</evidence>
<protein>
    <submittedName>
        <fullName evidence="2">Uncharacterized protein</fullName>
    </submittedName>
</protein>
<name>A0ABD5PBB5_9EURY</name>
<reference evidence="2 3" key="1">
    <citation type="journal article" date="2019" name="Int. J. Syst. Evol. Microbiol.">
        <title>The Global Catalogue of Microorganisms (GCM) 10K type strain sequencing project: providing services to taxonomists for standard genome sequencing and annotation.</title>
        <authorList>
            <consortium name="The Broad Institute Genomics Platform"/>
            <consortium name="The Broad Institute Genome Sequencing Center for Infectious Disease"/>
            <person name="Wu L."/>
            <person name="Ma J."/>
        </authorList>
    </citation>
    <scope>NUCLEOTIDE SEQUENCE [LARGE SCALE GENOMIC DNA]</scope>
    <source>
        <strain evidence="2 3">CGMCC 1.12553</strain>
    </source>
</reference>
<feature type="region of interest" description="Disordered" evidence="1">
    <location>
        <begin position="1"/>
        <end position="30"/>
    </location>
</feature>
<comment type="caution">
    <text evidence="2">The sequence shown here is derived from an EMBL/GenBank/DDBJ whole genome shotgun (WGS) entry which is preliminary data.</text>
</comment>
<dbReference type="EMBL" id="JBHSDS010000006">
    <property type="protein sequence ID" value="MFC4358200.1"/>
    <property type="molecule type" value="Genomic_DNA"/>
</dbReference>
<accession>A0ABD5PBB5</accession>
<gene>
    <name evidence="2" type="ORF">ACFO0N_09595</name>
</gene>
<evidence type="ECO:0000313" key="2">
    <source>
        <dbReference type="EMBL" id="MFC4358200.1"/>
    </source>
</evidence>
<keyword evidence="3" id="KW-1185">Reference proteome</keyword>